<organism evidence="1 2">
    <name type="scientific">Metabacillus herbersteinensis</name>
    <dbReference type="NCBI Taxonomy" id="283816"/>
    <lineage>
        <taxon>Bacteria</taxon>
        <taxon>Bacillati</taxon>
        <taxon>Bacillota</taxon>
        <taxon>Bacilli</taxon>
        <taxon>Bacillales</taxon>
        <taxon>Bacillaceae</taxon>
        <taxon>Metabacillus</taxon>
    </lineage>
</organism>
<sequence length="60" mass="6794">MENNHNLPDFKEMSDRVIADASASPSLVIKTNLDTTDTGQLNPYASKNKESKDFKNFFKE</sequence>
<protein>
    <submittedName>
        <fullName evidence="1">Uncharacterized protein</fullName>
    </submittedName>
</protein>
<keyword evidence="2" id="KW-1185">Reference proteome</keyword>
<evidence type="ECO:0000313" key="1">
    <source>
        <dbReference type="EMBL" id="MFC0271653.1"/>
    </source>
</evidence>
<dbReference type="RefSeq" id="WP_378932921.1">
    <property type="nucleotide sequence ID" value="NZ_JBHLVO010000005.1"/>
</dbReference>
<dbReference type="EMBL" id="JBHLVO010000005">
    <property type="protein sequence ID" value="MFC0271653.1"/>
    <property type="molecule type" value="Genomic_DNA"/>
</dbReference>
<name>A0ABV6GDA1_9BACI</name>
<gene>
    <name evidence="1" type="ORF">ACFFIX_09305</name>
</gene>
<reference evidence="1 2" key="1">
    <citation type="submission" date="2024-09" db="EMBL/GenBank/DDBJ databases">
        <authorList>
            <person name="Sun Q."/>
            <person name="Mori K."/>
        </authorList>
    </citation>
    <scope>NUCLEOTIDE SEQUENCE [LARGE SCALE GENOMIC DNA]</scope>
    <source>
        <strain evidence="1 2">CCM 7228</strain>
    </source>
</reference>
<comment type="caution">
    <text evidence="1">The sequence shown here is derived from an EMBL/GenBank/DDBJ whole genome shotgun (WGS) entry which is preliminary data.</text>
</comment>
<proteinExistence type="predicted"/>
<evidence type="ECO:0000313" key="2">
    <source>
        <dbReference type="Proteomes" id="UP001589854"/>
    </source>
</evidence>
<dbReference type="Proteomes" id="UP001589854">
    <property type="component" value="Unassembled WGS sequence"/>
</dbReference>
<accession>A0ABV6GDA1</accession>